<dbReference type="Pfam" id="PF01565">
    <property type="entry name" value="FAD_binding_4"/>
    <property type="match status" value="1"/>
</dbReference>
<evidence type="ECO:0000256" key="16">
    <source>
        <dbReference type="HAMAP-Rule" id="MF_00037"/>
    </source>
</evidence>
<keyword evidence="12 16" id="KW-0560">Oxidoreductase</keyword>
<gene>
    <name evidence="16 18" type="primary">murB</name>
    <name evidence="18" type="ORF">FQB35_03945</name>
</gene>
<feature type="active site" description="Proton donor" evidence="16">
    <location>
        <position position="227"/>
    </location>
</feature>
<dbReference type="InterPro" id="IPR003170">
    <property type="entry name" value="MurB"/>
</dbReference>
<dbReference type="PROSITE" id="PS51387">
    <property type="entry name" value="FAD_PCMH"/>
    <property type="match status" value="1"/>
</dbReference>
<evidence type="ECO:0000259" key="17">
    <source>
        <dbReference type="PROSITE" id="PS51387"/>
    </source>
</evidence>
<keyword evidence="13 16" id="KW-0131">Cell cycle</keyword>
<dbReference type="GO" id="GO:0009252">
    <property type="term" value="P:peptidoglycan biosynthetic process"/>
    <property type="evidence" value="ECO:0007669"/>
    <property type="project" value="UniProtKB-UniRule"/>
</dbReference>
<evidence type="ECO:0000256" key="12">
    <source>
        <dbReference type="ARBA" id="ARBA00023002"/>
    </source>
</evidence>
<keyword evidence="9 16" id="KW-0521">NADP</keyword>
<comment type="cofactor">
    <cofactor evidence="1 16">
        <name>FAD</name>
        <dbReference type="ChEBI" id="CHEBI:57692"/>
    </cofactor>
</comment>
<dbReference type="Gene3D" id="3.30.465.10">
    <property type="match status" value="1"/>
</dbReference>
<keyword evidence="10 16" id="KW-0133">Cell shape</keyword>
<dbReference type="AlphaFoldDB" id="A0A5C0SBP1"/>
<dbReference type="Gene3D" id="3.30.43.10">
    <property type="entry name" value="Uridine Diphospho-n-acetylenolpyruvylglucosamine Reductase, domain 2"/>
    <property type="match status" value="1"/>
</dbReference>
<comment type="catalytic activity">
    <reaction evidence="15 16">
        <text>UDP-N-acetyl-alpha-D-muramate + NADP(+) = UDP-N-acetyl-3-O-(1-carboxyvinyl)-alpha-D-glucosamine + NADPH + H(+)</text>
        <dbReference type="Rhea" id="RHEA:12248"/>
        <dbReference type="ChEBI" id="CHEBI:15378"/>
        <dbReference type="ChEBI" id="CHEBI:57783"/>
        <dbReference type="ChEBI" id="CHEBI:58349"/>
        <dbReference type="ChEBI" id="CHEBI:68483"/>
        <dbReference type="ChEBI" id="CHEBI:70757"/>
        <dbReference type="EC" id="1.3.1.98"/>
    </reaction>
</comment>
<protein>
    <recommendedName>
        <fullName evidence="16">UDP-N-acetylenolpyruvoylglucosamine reductase</fullName>
        <ecNumber evidence="16">1.3.1.98</ecNumber>
    </recommendedName>
    <alternativeName>
        <fullName evidence="16">UDP-N-acetylmuramate dehydrogenase</fullName>
    </alternativeName>
</protein>
<dbReference type="InterPro" id="IPR006094">
    <property type="entry name" value="Oxid_FAD_bind_N"/>
</dbReference>
<comment type="subcellular location">
    <subcellularLocation>
        <location evidence="3 16">Cytoplasm</location>
    </subcellularLocation>
</comment>
<keyword evidence="7 16" id="KW-0285">Flavoprotein</keyword>
<evidence type="ECO:0000256" key="8">
    <source>
        <dbReference type="ARBA" id="ARBA00022827"/>
    </source>
</evidence>
<evidence type="ECO:0000256" key="15">
    <source>
        <dbReference type="ARBA" id="ARBA00048914"/>
    </source>
</evidence>
<dbReference type="OrthoDB" id="9804753at2"/>
<dbReference type="InterPro" id="IPR036318">
    <property type="entry name" value="FAD-bd_PCMH-like_sf"/>
</dbReference>
<evidence type="ECO:0000256" key="13">
    <source>
        <dbReference type="ARBA" id="ARBA00023306"/>
    </source>
</evidence>
<comment type="function">
    <text evidence="2 16">Cell wall formation.</text>
</comment>
<evidence type="ECO:0000256" key="7">
    <source>
        <dbReference type="ARBA" id="ARBA00022630"/>
    </source>
</evidence>
<dbReference type="EMBL" id="CP042243">
    <property type="protein sequence ID" value="QEK11581.1"/>
    <property type="molecule type" value="Genomic_DNA"/>
</dbReference>
<keyword evidence="11 16" id="KW-0573">Peptidoglycan synthesis</keyword>
<dbReference type="InterPro" id="IPR016169">
    <property type="entry name" value="FAD-bd_PCMH_sub2"/>
</dbReference>
<dbReference type="Pfam" id="PF02873">
    <property type="entry name" value="MurB_C"/>
    <property type="match status" value="1"/>
</dbReference>
<evidence type="ECO:0000256" key="10">
    <source>
        <dbReference type="ARBA" id="ARBA00022960"/>
    </source>
</evidence>
<proteinExistence type="inferred from homology"/>
<dbReference type="GO" id="GO:0008762">
    <property type="term" value="F:UDP-N-acetylmuramate dehydrogenase activity"/>
    <property type="evidence" value="ECO:0007669"/>
    <property type="project" value="UniProtKB-UniRule"/>
</dbReference>
<reference evidence="18 19" key="1">
    <citation type="submission" date="2019-07" db="EMBL/GenBank/DDBJ databases">
        <title>Complete genome of Crassaminicella thermophila SY095.</title>
        <authorList>
            <person name="Li X."/>
        </authorList>
    </citation>
    <scope>NUCLEOTIDE SEQUENCE [LARGE SCALE GENOMIC DNA]</scope>
    <source>
        <strain evidence="18 19">SY095</strain>
    </source>
</reference>
<dbReference type="UniPathway" id="UPA00219"/>
<accession>A0A5C0SBP1</accession>
<keyword evidence="19" id="KW-1185">Reference proteome</keyword>
<evidence type="ECO:0000256" key="2">
    <source>
        <dbReference type="ARBA" id="ARBA00003921"/>
    </source>
</evidence>
<feature type="active site" evidence="16">
    <location>
        <position position="297"/>
    </location>
</feature>
<evidence type="ECO:0000256" key="6">
    <source>
        <dbReference type="ARBA" id="ARBA00022618"/>
    </source>
</evidence>
<dbReference type="Gene3D" id="3.90.78.10">
    <property type="entry name" value="UDP-N-acetylenolpyruvoylglucosamine reductase, C-terminal domain"/>
    <property type="match status" value="1"/>
</dbReference>
<keyword evidence="6 16" id="KW-0132">Cell division</keyword>
<evidence type="ECO:0000256" key="14">
    <source>
        <dbReference type="ARBA" id="ARBA00023316"/>
    </source>
</evidence>
<dbReference type="NCBIfam" id="TIGR00179">
    <property type="entry name" value="murB"/>
    <property type="match status" value="1"/>
</dbReference>
<dbReference type="GO" id="GO:0071949">
    <property type="term" value="F:FAD binding"/>
    <property type="evidence" value="ECO:0007669"/>
    <property type="project" value="InterPro"/>
</dbReference>
<dbReference type="PANTHER" id="PTHR21071">
    <property type="entry name" value="UDP-N-ACETYLENOLPYRUVOYLGLUCOSAMINE REDUCTASE"/>
    <property type="match status" value="1"/>
</dbReference>
<keyword evidence="14 16" id="KW-0961">Cell wall biogenesis/degradation</keyword>
<comment type="pathway">
    <text evidence="4 16">Cell wall biogenesis; peptidoglycan biosynthesis.</text>
</comment>
<keyword evidence="5 16" id="KW-0963">Cytoplasm</keyword>
<comment type="similarity">
    <text evidence="16">Belongs to the MurB family.</text>
</comment>
<sequence length="304" mass="33288">MDIINVYNKLIEKIKAKNILKDEPMYKHTSFKIGGPTDLMVLPYSIEEVKHAIKVCKEYDVDYYIMGNGSNLLVRDKGIRGVVIKIAENFNKVEINGNEVTAQAGVLLSVLSNIVANKSLKGFEFASGIPGTLGGAVAMNAGAYGGEIKDVLVGATVIDDKGNIIYLNNESLELGYRESIIQRKGFVVLEVKMQFEKGDYSEIKEKIKDFTQRRTTKQPLSLPSAGSTFKRPPGYYAGKLIEDAGLKGVRVGGAQVSTLHSGFIVNVDKATAEDVILLMELVQKTVRDKFGVLLNPEVKIIGQV</sequence>
<dbReference type="InterPro" id="IPR016166">
    <property type="entry name" value="FAD-bd_PCMH"/>
</dbReference>
<dbReference type="GO" id="GO:0005829">
    <property type="term" value="C:cytosol"/>
    <property type="evidence" value="ECO:0007669"/>
    <property type="project" value="TreeGrafter"/>
</dbReference>
<evidence type="ECO:0000256" key="11">
    <source>
        <dbReference type="ARBA" id="ARBA00022984"/>
    </source>
</evidence>
<dbReference type="SUPFAM" id="SSF56176">
    <property type="entry name" value="FAD-binding/transporter-associated domain-like"/>
    <property type="match status" value="1"/>
</dbReference>
<dbReference type="GO" id="GO:0008360">
    <property type="term" value="P:regulation of cell shape"/>
    <property type="evidence" value="ECO:0007669"/>
    <property type="project" value="UniProtKB-KW"/>
</dbReference>
<dbReference type="EC" id="1.3.1.98" evidence="16"/>
<dbReference type="NCBIfam" id="NF010480">
    <property type="entry name" value="PRK13905.1"/>
    <property type="match status" value="1"/>
</dbReference>
<evidence type="ECO:0000256" key="1">
    <source>
        <dbReference type="ARBA" id="ARBA00001974"/>
    </source>
</evidence>
<dbReference type="PANTHER" id="PTHR21071:SF4">
    <property type="entry name" value="UDP-N-ACETYLENOLPYRUVOYLGLUCOSAMINE REDUCTASE"/>
    <property type="match status" value="1"/>
</dbReference>
<organism evidence="18 19">
    <name type="scientific">Crassaminicella thermophila</name>
    <dbReference type="NCBI Taxonomy" id="2599308"/>
    <lineage>
        <taxon>Bacteria</taxon>
        <taxon>Bacillati</taxon>
        <taxon>Bacillota</taxon>
        <taxon>Clostridia</taxon>
        <taxon>Eubacteriales</taxon>
        <taxon>Clostridiaceae</taxon>
        <taxon>Crassaminicella</taxon>
    </lineage>
</organism>
<evidence type="ECO:0000256" key="9">
    <source>
        <dbReference type="ARBA" id="ARBA00022857"/>
    </source>
</evidence>
<dbReference type="InterPro" id="IPR011601">
    <property type="entry name" value="MurB_C"/>
</dbReference>
<evidence type="ECO:0000256" key="4">
    <source>
        <dbReference type="ARBA" id="ARBA00004752"/>
    </source>
</evidence>
<feature type="active site" evidence="16">
    <location>
        <position position="177"/>
    </location>
</feature>
<evidence type="ECO:0000313" key="18">
    <source>
        <dbReference type="EMBL" id="QEK11581.1"/>
    </source>
</evidence>
<dbReference type="InterPro" id="IPR016167">
    <property type="entry name" value="FAD-bd_PCMH_sub1"/>
</dbReference>
<dbReference type="InterPro" id="IPR036635">
    <property type="entry name" value="MurB_C_sf"/>
</dbReference>
<feature type="domain" description="FAD-binding PCMH-type" evidence="17">
    <location>
        <begin position="33"/>
        <end position="198"/>
    </location>
</feature>
<dbReference type="GO" id="GO:0071555">
    <property type="term" value="P:cell wall organization"/>
    <property type="evidence" value="ECO:0007669"/>
    <property type="project" value="UniProtKB-KW"/>
</dbReference>
<dbReference type="GO" id="GO:0051301">
    <property type="term" value="P:cell division"/>
    <property type="evidence" value="ECO:0007669"/>
    <property type="project" value="UniProtKB-KW"/>
</dbReference>
<dbReference type="KEGG" id="crs:FQB35_03945"/>
<evidence type="ECO:0000256" key="5">
    <source>
        <dbReference type="ARBA" id="ARBA00022490"/>
    </source>
</evidence>
<dbReference type="HAMAP" id="MF_00037">
    <property type="entry name" value="MurB"/>
    <property type="match status" value="1"/>
</dbReference>
<keyword evidence="8 16" id="KW-0274">FAD</keyword>
<name>A0A5C0SBP1_CRATE</name>
<dbReference type="SUPFAM" id="SSF56194">
    <property type="entry name" value="Uridine diphospho-N-Acetylenolpyruvylglucosamine reductase, MurB, C-terminal domain"/>
    <property type="match status" value="1"/>
</dbReference>
<evidence type="ECO:0000256" key="3">
    <source>
        <dbReference type="ARBA" id="ARBA00004496"/>
    </source>
</evidence>
<dbReference type="Proteomes" id="UP000324646">
    <property type="component" value="Chromosome"/>
</dbReference>
<evidence type="ECO:0000313" key="19">
    <source>
        <dbReference type="Proteomes" id="UP000324646"/>
    </source>
</evidence>